<dbReference type="GO" id="GO:0005829">
    <property type="term" value="C:cytosol"/>
    <property type="evidence" value="ECO:0007669"/>
    <property type="project" value="TreeGrafter"/>
</dbReference>
<feature type="domain" description="HTH cro/C1-type" evidence="2">
    <location>
        <begin position="43"/>
        <end position="98"/>
    </location>
</feature>
<evidence type="ECO:0000313" key="4">
    <source>
        <dbReference type="EMBL" id="VUF13040.1"/>
    </source>
</evidence>
<reference evidence="3" key="3">
    <citation type="submission" date="2021-08" db="EMBL/GenBank/DDBJ databases">
        <authorList>
            <person name="Tani A."/>
            <person name="Ola A."/>
            <person name="Ogura Y."/>
            <person name="Katsura K."/>
            <person name="Hayashi T."/>
        </authorList>
    </citation>
    <scope>NUCLEOTIDE SEQUENCE</scope>
    <source>
        <strain evidence="3">DSM 22415</strain>
    </source>
</reference>
<dbReference type="AlphaFoldDB" id="A0A564FZC1"/>
<evidence type="ECO:0000313" key="5">
    <source>
        <dbReference type="Proteomes" id="UP000401717"/>
    </source>
</evidence>
<dbReference type="Gene3D" id="1.10.260.40">
    <property type="entry name" value="lambda repressor-like DNA-binding domains"/>
    <property type="match status" value="1"/>
</dbReference>
<keyword evidence="1" id="KW-0238">DNA-binding</keyword>
<evidence type="ECO:0000313" key="3">
    <source>
        <dbReference type="EMBL" id="GJD54345.1"/>
    </source>
</evidence>
<dbReference type="Pfam" id="PF01381">
    <property type="entry name" value="HTH_3"/>
    <property type="match status" value="1"/>
</dbReference>
<keyword evidence="6" id="KW-1185">Reference proteome</keyword>
<protein>
    <submittedName>
        <fullName evidence="4">Putative HTH-type transcriptional regulator</fullName>
    </submittedName>
</protein>
<name>A0A564FZC1_9HYPH</name>
<dbReference type="PANTHER" id="PTHR46797:SF1">
    <property type="entry name" value="METHYLPHOSPHONATE SYNTHASE"/>
    <property type="match status" value="1"/>
</dbReference>
<evidence type="ECO:0000259" key="2">
    <source>
        <dbReference type="PROSITE" id="PS50943"/>
    </source>
</evidence>
<reference evidence="4 5" key="1">
    <citation type="submission" date="2019-06" db="EMBL/GenBank/DDBJ databases">
        <authorList>
            <person name="Rodrigo-Torres L."/>
            <person name="Arahal R. D."/>
            <person name="Lucena T."/>
        </authorList>
    </citation>
    <scope>NUCLEOTIDE SEQUENCE [LARGE SCALE GENOMIC DNA]</scope>
    <source>
        <strain evidence="4 5">SW08-7</strain>
    </source>
</reference>
<dbReference type="PROSITE" id="PS50943">
    <property type="entry name" value="HTH_CROC1"/>
    <property type="match status" value="1"/>
</dbReference>
<dbReference type="InterPro" id="IPR001387">
    <property type="entry name" value="Cro/C1-type_HTH"/>
</dbReference>
<gene>
    <name evidence="3" type="ORF">IFDJLNFL_0216</name>
    <name evidence="4" type="ORF">MTDSW087_02738</name>
</gene>
<dbReference type="Proteomes" id="UP001055303">
    <property type="component" value="Unassembled WGS sequence"/>
</dbReference>
<dbReference type="SUPFAM" id="SSF47413">
    <property type="entry name" value="lambda repressor-like DNA-binding domains"/>
    <property type="match status" value="1"/>
</dbReference>
<accession>A0A564FZC1</accession>
<organism evidence="4 5">
    <name type="scientific">Methylobacterium dankookense</name>
    <dbReference type="NCBI Taxonomy" id="560405"/>
    <lineage>
        <taxon>Bacteria</taxon>
        <taxon>Pseudomonadati</taxon>
        <taxon>Pseudomonadota</taxon>
        <taxon>Alphaproteobacteria</taxon>
        <taxon>Hyphomicrobiales</taxon>
        <taxon>Methylobacteriaceae</taxon>
        <taxon>Methylobacterium</taxon>
    </lineage>
</organism>
<dbReference type="InterPro" id="IPR010982">
    <property type="entry name" value="Lambda_DNA-bd_dom_sf"/>
</dbReference>
<dbReference type="EMBL" id="CABFVH010000015">
    <property type="protein sequence ID" value="VUF13040.1"/>
    <property type="molecule type" value="Genomic_DNA"/>
</dbReference>
<dbReference type="InterPro" id="IPR050807">
    <property type="entry name" value="TransReg_Diox_bact_type"/>
</dbReference>
<dbReference type="GO" id="GO:0003700">
    <property type="term" value="F:DNA-binding transcription factor activity"/>
    <property type="evidence" value="ECO:0007669"/>
    <property type="project" value="TreeGrafter"/>
</dbReference>
<dbReference type="Proteomes" id="UP000401717">
    <property type="component" value="Unassembled WGS sequence"/>
</dbReference>
<dbReference type="GO" id="GO:0003677">
    <property type="term" value="F:DNA binding"/>
    <property type="evidence" value="ECO:0007669"/>
    <property type="project" value="UniProtKB-KW"/>
</dbReference>
<dbReference type="EMBL" id="BPQI01000004">
    <property type="protein sequence ID" value="GJD54345.1"/>
    <property type="molecule type" value="Genomic_DNA"/>
</dbReference>
<evidence type="ECO:0000313" key="6">
    <source>
        <dbReference type="Proteomes" id="UP001055303"/>
    </source>
</evidence>
<evidence type="ECO:0000256" key="1">
    <source>
        <dbReference type="ARBA" id="ARBA00023125"/>
    </source>
</evidence>
<sequence length="137" mass="15199">MPTPNVGYGGSRFKPLVLSYSEHGMGRGSAGVVSDVATFGEKIRELRKKAGLTLDQLAERTGSSKSYVWELENKNPPRPSAEKIDRIAKALGVTADYLMDSEADLATAEDEAFFRKYKGLDPSVKEQIRRITETFKR</sequence>
<reference evidence="3" key="2">
    <citation type="journal article" date="2021" name="Front. Microbiol.">
        <title>Comprehensive Comparative Genomics and Phenotyping of Methylobacterium Species.</title>
        <authorList>
            <person name="Alessa O."/>
            <person name="Ogura Y."/>
            <person name="Fujitani Y."/>
            <person name="Takami H."/>
            <person name="Hayashi T."/>
            <person name="Sahin N."/>
            <person name="Tani A."/>
        </authorList>
    </citation>
    <scope>NUCLEOTIDE SEQUENCE</scope>
    <source>
        <strain evidence="3">DSM 22415</strain>
    </source>
</reference>
<dbReference type="CDD" id="cd00093">
    <property type="entry name" value="HTH_XRE"/>
    <property type="match status" value="1"/>
</dbReference>
<dbReference type="SMART" id="SM00530">
    <property type="entry name" value="HTH_XRE"/>
    <property type="match status" value="1"/>
</dbReference>
<dbReference type="PANTHER" id="PTHR46797">
    <property type="entry name" value="HTH-TYPE TRANSCRIPTIONAL REGULATOR"/>
    <property type="match status" value="1"/>
</dbReference>
<proteinExistence type="predicted"/>